<dbReference type="Proteomes" id="UP000027135">
    <property type="component" value="Unassembled WGS sequence"/>
</dbReference>
<dbReference type="InParanoid" id="A0A067RL07"/>
<dbReference type="EMBL" id="KK852451">
    <property type="protein sequence ID" value="KDR23673.1"/>
    <property type="molecule type" value="Genomic_DNA"/>
</dbReference>
<organism evidence="1 2">
    <name type="scientific">Zootermopsis nevadensis</name>
    <name type="common">Dampwood termite</name>
    <dbReference type="NCBI Taxonomy" id="136037"/>
    <lineage>
        <taxon>Eukaryota</taxon>
        <taxon>Metazoa</taxon>
        <taxon>Ecdysozoa</taxon>
        <taxon>Arthropoda</taxon>
        <taxon>Hexapoda</taxon>
        <taxon>Insecta</taxon>
        <taxon>Pterygota</taxon>
        <taxon>Neoptera</taxon>
        <taxon>Polyneoptera</taxon>
        <taxon>Dictyoptera</taxon>
        <taxon>Blattodea</taxon>
        <taxon>Blattoidea</taxon>
        <taxon>Termitoidae</taxon>
        <taxon>Termopsidae</taxon>
        <taxon>Zootermopsis</taxon>
    </lineage>
</organism>
<name>A0A067RL07_ZOONE</name>
<proteinExistence type="predicted"/>
<reference evidence="1 2" key="1">
    <citation type="journal article" date="2014" name="Nat. Commun.">
        <title>Molecular traces of alternative social organization in a termite genome.</title>
        <authorList>
            <person name="Terrapon N."/>
            <person name="Li C."/>
            <person name="Robertson H.M."/>
            <person name="Ji L."/>
            <person name="Meng X."/>
            <person name="Booth W."/>
            <person name="Chen Z."/>
            <person name="Childers C.P."/>
            <person name="Glastad K.M."/>
            <person name="Gokhale K."/>
            <person name="Gowin J."/>
            <person name="Gronenberg W."/>
            <person name="Hermansen R.A."/>
            <person name="Hu H."/>
            <person name="Hunt B.G."/>
            <person name="Huylmans A.K."/>
            <person name="Khalil S.M."/>
            <person name="Mitchell R.D."/>
            <person name="Munoz-Torres M.C."/>
            <person name="Mustard J.A."/>
            <person name="Pan H."/>
            <person name="Reese J.T."/>
            <person name="Scharf M.E."/>
            <person name="Sun F."/>
            <person name="Vogel H."/>
            <person name="Xiao J."/>
            <person name="Yang W."/>
            <person name="Yang Z."/>
            <person name="Yang Z."/>
            <person name="Zhou J."/>
            <person name="Zhu J."/>
            <person name="Brent C.S."/>
            <person name="Elsik C.G."/>
            <person name="Goodisman M.A."/>
            <person name="Liberles D.A."/>
            <person name="Roe R.M."/>
            <person name="Vargo E.L."/>
            <person name="Vilcinskas A."/>
            <person name="Wang J."/>
            <person name="Bornberg-Bauer E."/>
            <person name="Korb J."/>
            <person name="Zhang G."/>
            <person name="Liebig J."/>
        </authorList>
    </citation>
    <scope>NUCLEOTIDE SEQUENCE [LARGE SCALE GENOMIC DNA]</scope>
    <source>
        <tissue evidence="1">Whole organism</tissue>
    </source>
</reference>
<protein>
    <submittedName>
        <fullName evidence="1">Uncharacterized protein</fullName>
    </submittedName>
</protein>
<accession>A0A067RL07</accession>
<sequence>MRYNSEVLITLATQQTKLILWSTVLPENLIAAQPVKKFPVLYKTRMSISVKFEVLAAVNMSMLVNLGYAATWTSGEIPDFQRKHDRFWIKRYKQYVPQKRWFITIKSTLSYNPQSQHRLNTVLKP</sequence>
<evidence type="ECO:0000313" key="1">
    <source>
        <dbReference type="EMBL" id="KDR23673.1"/>
    </source>
</evidence>
<evidence type="ECO:0000313" key="2">
    <source>
        <dbReference type="Proteomes" id="UP000027135"/>
    </source>
</evidence>
<dbReference type="AlphaFoldDB" id="A0A067RL07"/>
<gene>
    <name evidence="1" type="ORF">L798_11146</name>
</gene>
<keyword evidence="2" id="KW-1185">Reference proteome</keyword>